<feature type="domain" description="ELP1 three-helical bundle" evidence="11">
    <location>
        <begin position="1089"/>
        <end position="1262"/>
    </location>
</feature>
<dbReference type="GO" id="GO:0005829">
    <property type="term" value="C:cytosol"/>
    <property type="evidence" value="ECO:0007669"/>
    <property type="project" value="TreeGrafter"/>
</dbReference>
<evidence type="ECO:0000259" key="10">
    <source>
        <dbReference type="Pfam" id="PF23925"/>
    </source>
</evidence>
<dbReference type="PIRSF" id="PIRSF017233">
    <property type="entry name" value="IKAP"/>
    <property type="match status" value="1"/>
</dbReference>
<dbReference type="PANTHER" id="PTHR12747:SF0">
    <property type="entry name" value="ELONGATOR COMPLEX PROTEIN 1"/>
    <property type="match status" value="1"/>
</dbReference>
<dbReference type="InterPro" id="IPR056166">
    <property type="entry name" value="TPR_ELP1"/>
</dbReference>
<dbReference type="STRING" id="747089.A0A2H5SPL8"/>
<dbReference type="InterPro" id="IPR056167">
    <property type="entry name" value="A-sol_ELP1"/>
</dbReference>
<sequence>MKSLNLLSQKISSCPYKLGKTFLINHEDETVYLLKFSSSLTHFELIKHNDSEVIAMWPNKEDIADLVSIVCGMHFSVYDQAIYIAFHNGDIVSVHLDSSEEEVEVVGSIESKIQCMEWSPDDELVIFVTGNNTILVMTKDFYVITEFPINVEETGEAVSINVGWGKKETQFHGSAGKSAAQNKVDISGFTMSQDDDLKPRVSWIGDGSMFCCSIIDPNKGLRVIRVYNREGVLQYTSEPVDKLEHVLSWRPSGNLISSSRRLPDKHEIIFFEKNGLRHGEFSLRETQTHKIIEILWNCDSTILAVWIERIISDNEQSSCVQLWYMNNYHWYLKQEIQCQLGDKITSVAWDVEKALRLHYTTINDYYCLDFCWDLFSANTISDKNVAPVAVIDGSSVNLTPFRVMNVPPPMFAFSVQLSNPASCVSFLPNKNGGNNFAVLEANQQITLFEWSGAFERPIKVPTCIGSFQIKDSNNDQGTLRQIIWFNQSIIYGLCSIKCENNYDKLVVIYLTYDENGKAKYLSNEKHNLCQSILRLYSNPNNEELWFENTHGKVFKVKIYIDQINKFIENNDPGEKLKIQNDPFTSFPEVCNWISSTEIGRDERNETVIIGLSENNKLYGNNTQISMDCTSFFIHNDFLISTTLNNNVKFLPLQANLSDWESFNNNESHPYHETMRKVERGSKIICAVYFDVFLILQMPRGNLETVHPRALVLASVRESLNRLDYLSAYMTCRRHRIDLNILYDHEPKLFLNNVELFINQVKNVDYLNLFLSSLRNEDVTKTMYPRITIGSKPNPSDNTESQDVSTKVNIICDVVRGVLESKDSKKYLQSIITTYVKKSPPELESALNFLAKLKDQNLNLAEDAVKYAIFLVDADKLFDVALGMYDFSLVLLVAQQSQKDPREYLSFLAELENHSKYYQRFKIDDHLNRYEKALYNLSLAGENYFEQCLKYLQEHQLYKSAINIFANDNEKYKRVMAVYGDYLSKESNFEEAGLAYILAGNKLNALEAYKNSEVWREAFAIAQELKYSSNDLFLLSKELSERLADKRQYQEAAQILLDYTRQPEDAVVLLNKGHHWKEAIRISYMYDRADLIETNVKPSVLEGHNNLLQDINSMLDQLNLQTSRLQEVLLNKAKQHDLEQFDNDESIENVDVFSDTSSMASKFTRYTKSNTQLSIQSTRSGKSAKSRRRAERKKARGKKGSIYEEEYLYDSLRRLIERFNSTKVEMANLLSCLVTLGYLKNAQQIQSVFENLEEKIKNNIDKIFVTPSNTTTNITSTVNVNNNSEVLDNQQNNMVNLAIYEKPKLNQINWKLQII</sequence>
<evidence type="ECO:0000313" key="13">
    <source>
        <dbReference type="Proteomes" id="UP000018888"/>
    </source>
</evidence>
<reference evidence="12 13" key="1">
    <citation type="journal article" date="2013" name="Proc. Natl. Acad. Sci. U.S.A.">
        <title>Genome of an arbuscular mycorrhizal fungus provides insight into the oldest plant symbiosis.</title>
        <authorList>
            <person name="Tisserant E."/>
            <person name="Malbreil M."/>
            <person name="Kuo A."/>
            <person name="Kohler A."/>
            <person name="Symeonidi A."/>
            <person name="Balestrini R."/>
            <person name="Charron P."/>
            <person name="Duensing N."/>
            <person name="Frei Dit Frey N."/>
            <person name="Gianinazzi-Pearson V."/>
            <person name="Gilbert L.B."/>
            <person name="Handa Y."/>
            <person name="Herr J.R."/>
            <person name="Hijri M."/>
            <person name="Koul R."/>
            <person name="Kawaguchi M."/>
            <person name="Krajinski F."/>
            <person name="Lammers P.J."/>
            <person name="Masclaux F.G."/>
            <person name="Murat C."/>
            <person name="Morin E."/>
            <person name="Ndikumana S."/>
            <person name="Pagni M."/>
            <person name="Petitpierre D."/>
            <person name="Requena N."/>
            <person name="Rosikiewicz P."/>
            <person name="Riley R."/>
            <person name="Saito K."/>
            <person name="San Clemente H."/>
            <person name="Shapiro H."/>
            <person name="van Tuinen D."/>
            <person name="Becard G."/>
            <person name="Bonfante P."/>
            <person name="Paszkowski U."/>
            <person name="Shachar-Hill Y.Y."/>
            <person name="Tuskan G.A."/>
            <person name="Young P.W."/>
            <person name="Sanders I.R."/>
            <person name="Henrissat B."/>
            <person name="Rensing S.A."/>
            <person name="Grigoriev I.V."/>
            <person name="Corradi N."/>
            <person name="Roux C."/>
            <person name="Martin F."/>
        </authorList>
    </citation>
    <scope>NUCLEOTIDE SEQUENCE [LARGE SCALE GENOMIC DNA]</scope>
    <source>
        <strain evidence="12 13">DAOM 197198</strain>
    </source>
</reference>
<organism evidence="12 13">
    <name type="scientific">Rhizophagus irregularis (strain DAOM 181602 / DAOM 197198 / MUCL 43194)</name>
    <name type="common">Arbuscular mycorrhizal fungus</name>
    <name type="synonym">Glomus intraradices</name>
    <dbReference type="NCBI Taxonomy" id="747089"/>
    <lineage>
        <taxon>Eukaryota</taxon>
        <taxon>Fungi</taxon>
        <taxon>Fungi incertae sedis</taxon>
        <taxon>Mucoromycota</taxon>
        <taxon>Glomeromycotina</taxon>
        <taxon>Glomeromycetes</taxon>
        <taxon>Glomerales</taxon>
        <taxon>Glomeraceae</taxon>
        <taxon>Rhizophagus</taxon>
    </lineage>
</organism>
<evidence type="ECO:0000256" key="5">
    <source>
        <dbReference type="PIRNR" id="PIRNR017233"/>
    </source>
</evidence>
<dbReference type="GO" id="GO:0002926">
    <property type="term" value="P:tRNA wobble base 5-methoxycarbonylmethyl-2-thiouridinylation"/>
    <property type="evidence" value="ECO:0007669"/>
    <property type="project" value="TreeGrafter"/>
</dbReference>
<accession>A0A2H5SPL8</accession>
<comment type="pathway">
    <text evidence="1">tRNA modification; 5-methoxycarbonylmethyl-2-thiouridine-tRNA biosynthesis.</text>
</comment>
<feature type="domain" description="ELP1 N-terminal second beta-propeller" evidence="8">
    <location>
        <begin position="390"/>
        <end position="684"/>
    </location>
</feature>
<keyword evidence="13" id="KW-1185">Reference proteome</keyword>
<gene>
    <name evidence="12" type="ORF">GLOIN_2v1784559</name>
</gene>
<keyword evidence="12" id="KW-0808">Transferase</keyword>
<dbReference type="GO" id="GO:0005634">
    <property type="term" value="C:nucleus"/>
    <property type="evidence" value="ECO:0007669"/>
    <property type="project" value="UniProtKB-SubCell"/>
</dbReference>
<dbReference type="Pfam" id="PF23878">
    <property type="entry name" value="TPR_ELP1"/>
    <property type="match status" value="1"/>
</dbReference>
<evidence type="ECO:0000259" key="8">
    <source>
        <dbReference type="Pfam" id="PF23797"/>
    </source>
</evidence>
<dbReference type="Pfam" id="PF04762">
    <property type="entry name" value="Beta-prop_ELP1_1st"/>
    <property type="match status" value="1"/>
</dbReference>
<evidence type="ECO:0000259" key="7">
    <source>
        <dbReference type="Pfam" id="PF04762"/>
    </source>
</evidence>
<dbReference type="Proteomes" id="UP000018888">
    <property type="component" value="Unassembled WGS sequence"/>
</dbReference>
<evidence type="ECO:0000259" key="11">
    <source>
        <dbReference type="Pfam" id="PF23936"/>
    </source>
</evidence>
<feature type="domain" description="ELP1 alpha-solenoid" evidence="10">
    <location>
        <begin position="708"/>
        <end position="910"/>
    </location>
</feature>
<dbReference type="EMBL" id="AUPC02000279">
    <property type="protein sequence ID" value="POG63067.1"/>
    <property type="molecule type" value="Genomic_DNA"/>
</dbReference>
<dbReference type="InterPro" id="IPR056165">
    <property type="entry name" value="Beta-prop_ELP1_2nd"/>
</dbReference>
<comment type="similarity">
    <text evidence="2 5">Belongs to the ELP1/IKA1 family.</text>
</comment>
<protein>
    <recommendedName>
        <fullName evidence="5">Elongator complex protein 1</fullName>
    </recommendedName>
</protein>
<dbReference type="InterPro" id="IPR006849">
    <property type="entry name" value="Elp1"/>
</dbReference>
<dbReference type="VEuPathDB" id="FungiDB:RhiirFUN_011402"/>
<evidence type="ECO:0000259" key="9">
    <source>
        <dbReference type="Pfam" id="PF23878"/>
    </source>
</evidence>
<evidence type="ECO:0000313" key="12">
    <source>
        <dbReference type="EMBL" id="POG63067.1"/>
    </source>
</evidence>
<evidence type="ECO:0000256" key="2">
    <source>
        <dbReference type="ARBA" id="ARBA00006086"/>
    </source>
</evidence>
<dbReference type="Pfam" id="PF23925">
    <property type="entry name" value="A-sol_ELP1"/>
    <property type="match status" value="1"/>
</dbReference>
<evidence type="ECO:0000256" key="1">
    <source>
        <dbReference type="ARBA" id="ARBA00005043"/>
    </source>
</evidence>
<feature type="compositionally biased region" description="Basic residues" evidence="6">
    <location>
        <begin position="1181"/>
        <end position="1196"/>
    </location>
</feature>
<reference evidence="12 13" key="2">
    <citation type="journal article" date="2018" name="New Phytol.">
        <title>High intraspecific genome diversity in the model arbuscular mycorrhizal symbiont Rhizophagus irregularis.</title>
        <authorList>
            <person name="Chen E.C.H."/>
            <person name="Morin E."/>
            <person name="Beaudet D."/>
            <person name="Noel J."/>
            <person name="Yildirir G."/>
            <person name="Ndikumana S."/>
            <person name="Charron P."/>
            <person name="St-Onge C."/>
            <person name="Giorgi J."/>
            <person name="Kruger M."/>
            <person name="Marton T."/>
            <person name="Ropars J."/>
            <person name="Grigoriev I.V."/>
            <person name="Hainaut M."/>
            <person name="Henrissat B."/>
            <person name="Roux C."/>
            <person name="Martin F."/>
            <person name="Corradi N."/>
        </authorList>
    </citation>
    <scope>NUCLEOTIDE SEQUENCE [LARGE SCALE GENOMIC DNA]</scope>
    <source>
        <strain evidence="12 13">DAOM 197198</strain>
    </source>
</reference>
<keyword evidence="12" id="KW-0418">Kinase</keyword>
<comment type="caution">
    <text evidence="12">The sequence shown here is derived from an EMBL/GenBank/DDBJ whole genome shotgun (WGS) entry which is preliminary data.</text>
</comment>
<proteinExistence type="inferred from homology"/>
<dbReference type="InterPro" id="IPR056164">
    <property type="entry name" value="Beta-prop_ELP1_1st"/>
</dbReference>
<keyword evidence="3 5" id="KW-0963">Cytoplasm</keyword>
<dbReference type="GO" id="GO:0016301">
    <property type="term" value="F:kinase activity"/>
    <property type="evidence" value="ECO:0007669"/>
    <property type="project" value="UniProtKB-KW"/>
</dbReference>
<feature type="region of interest" description="Disordered" evidence="6">
    <location>
        <begin position="1173"/>
        <end position="1196"/>
    </location>
</feature>
<dbReference type="GO" id="GO:0033588">
    <property type="term" value="C:elongator holoenzyme complex"/>
    <property type="evidence" value="ECO:0007669"/>
    <property type="project" value="InterPro"/>
</dbReference>
<evidence type="ECO:0000256" key="4">
    <source>
        <dbReference type="ARBA" id="ARBA00022694"/>
    </source>
</evidence>
<dbReference type="SUPFAM" id="SSF69322">
    <property type="entry name" value="Tricorn protease domain 2"/>
    <property type="match status" value="1"/>
</dbReference>
<dbReference type="Pfam" id="PF23797">
    <property type="entry name" value="Beta-prop_ELP1_2nd"/>
    <property type="match status" value="1"/>
</dbReference>
<comment type="function">
    <text evidence="5">Component of the elongator complex which is required for multiple tRNA modifications, including mcm5U (5-methoxycarbonylmethyl uridine), mcm5s2U (5-methoxycarbonylmethyl-2-thiouridine), and ncm5U (5-carbamoylmethyl uridine). The elongator complex catalyzes formation of carboxymethyluridine in the wobble base at position 34 in tRNAs.</text>
</comment>
<feature type="domain" description="ELP1 first N-terminal beta-propeller" evidence="7">
    <location>
        <begin position="29"/>
        <end position="351"/>
    </location>
</feature>
<evidence type="ECO:0000256" key="6">
    <source>
        <dbReference type="SAM" id="MobiDB-lite"/>
    </source>
</evidence>
<keyword evidence="4" id="KW-0819">tRNA processing</keyword>
<dbReference type="UniPathway" id="UPA00988"/>
<dbReference type="SMR" id="A0A2H5SPL8"/>
<dbReference type="PANTHER" id="PTHR12747">
    <property type="entry name" value="ELONGATOR COMPLEX PROTEIN 1"/>
    <property type="match status" value="1"/>
</dbReference>
<dbReference type="InterPro" id="IPR056169">
    <property type="entry name" value="HB_ELP1"/>
</dbReference>
<evidence type="ECO:0000256" key="3">
    <source>
        <dbReference type="ARBA" id="ARBA00022490"/>
    </source>
</evidence>
<dbReference type="GO" id="GO:0000049">
    <property type="term" value="F:tRNA binding"/>
    <property type="evidence" value="ECO:0007669"/>
    <property type="project" value="TreeGrafter"/>
</dbReference>
<name>A0A2H5SPL8_RHIID</name>
<feature type="domain" description="ELP1 TPR" evidence="9">
    <location>
        <begin position="917"/>
        <end position="1080"/>
    </location>
</feature>
<dbReference type="Pfam" id="PF23936">
    <property type="entry name" value="HB_ELP1"/>
    <property type="match status" value="1"/>
</dbReference>
<keyword evidence="5" id="KW-0539">Nucleus</keyword>
<comment type="subcellular location">
    <subcellularLocation>
        <location evidence="5">Cytoplasm</location>
    </subcellularLocation>
    <subcellularLocation>
        <location evidence="5">Nucleus</location>
    </subcellularLocation>
</comment>